<name>A0A420MK29_FUSOX</name>
<sequence length="418" mass="46498">MSQQQKVGSSASGQKKGKTSIPSPTPAPAPLRSSSKECVVFSGLLGSVIASGNKTYGTSCKLGAKFFAVRREDESSWLGFEVTFPIGQGQIDNENLGFGVKHAVDFQYRRPVASDVHSIWVKFPRDGLKLSAEDASESLLARFPERNKNHKQSLVTVSTKTAATIVGFGVPFLSSDAEVNGWVNDNMPIADGVDLQSFLRQDTFTFLVPQRPSDVVEAFGVETLGPVFRYPYSEDQSWDENRLGQEARSIKGRQFGAQFWHPNDLSHVTAVVQGTAQDVMWLNDRREEIAEMRLPAYFVTPPNGNVARSSSFLVIIAMTMETRKSIDAAWRRLAKDEFPKICLFNSPENEDHHDVWEGKIMSCPNGIPELNDHPTEAFELVVRVYRPPFEKEADPPYVIKSFGDRAAANKAYKEDSKQ</sequence>
<dbReference type="VEuPathDB" id="FungiDB:FOMG_15690"/>
<feature type="compositionally biased region" description="Polar residues" evidence="1">
    <location>
        <begin position="1"/>
        <end position="13"/>
    </location>
</feature>
<protein>
    <submittedName>
        <fullName evidence="2">Uncharacterized protein</fullName>
    </submittedName>
</protein>
<dbReference type="VEuPathDB" id="FungiDB:FOZG_07482"/>
<dbReference type="VEuPathDB" id="FungiDB:FOC1_g10009060"/>
<dbReference type="EMBL" id="MRCX01000189">
    <property type="protein sequence ID" value="RKK68411.1"/>
    <property type="molecule type" value="Genomic_DNA"/>
</dbReference>
<reference evidence="2 3" key="1">
    <citation type="journal article" date="2018" name="Sci. Rep.">
        <title>Characterisation of pathogen-specific regions and novel effector candidates in Fusarium oxysporum f. sp. cepae.</title>
        <authorList>
            <person name="Armitage A.D."/>
            <person name="Taylor A."/>
            <person name="Sobczyk M.K."/>
            <person name="Baxter L."/>
            <person name="Greenfield B.P."/>
            <person name="Bates H.J."/>
            <person name="Wilson F."/>
            <person name="Jackson A.C."/>
            <person name="Ott S."/>
            <person name="Harrison R.J."/>
            <person name="Clarkson J.P."/>
        </authorList>
    </citation>
    <scope>NUCLEOTIDE SEQUENCE [LARGE SCALE GENOMIC DNA]</scope>
    <source>
        <strain evidence="2 3">Fo_A13</strain>
    </source>
</reference>
<proteinExistence type="predicted"/>
<dbReference type="Proteomes" id="UP000285084">
    <property type="component" value="Unassembled WGS sequence"/>
</dbReference>
<evidence type="ECO:0000256" key="1">
    <source>
        <dbReference type="SAM" id="MobiDB-lite"/>
    </source>
</evidence>
<organism evidence="2 3">
    <name type="scientific">Fusarium oxysporum</name>
    <name type="common">Fusarium vascular wilt</name>
    <dbReference type="NCBI Taxonomy" id="5507"/>
    <lineage>
        <taxon>Eukaryota</taxon>
        <taxon>Fungi</taxon>
        <taxon>Dikarya</taxon>
        <taxon>Ascomycota</taxon>
        <taxon>Pezizomycotina</taxon>
        <taxon>Sordariomycetes</taxon>
        <taxon>Hypocreomycetidae</taxon>
        <taxon>Hypocreales</taxon>
        <taxon>Nectriaceae</taxon>
        <taxon>Fusarium</taxon>
        <taxon>Fusarium oxysporum species complex</taxon>
    </lineage>
</organism>
<comment type="caution">
    <text evidence="2">The sequence shown here is derived from an EMBL/GenBank/DDBJ whole genome shotgun (WGS) entry which is preliminary data.</text>
</comment>
<accession>A0A420MK29</accession>
<feature type="region of interest" description="Disordered" evidence="1">
    <location>
        <begin position="1"/>
        <end position="33"/>
    </location>
</feature>
<dbReference type="AlphaFoldDB" id="A0A420MK29"/>
<dbReference type="VEuPathDB" id="FungiDB:FOC4_g10012221"/>
<dbReference type="VEuPathDB" id="FungiDB:FOXG_08799"/>
<dbReference type="VEuPathDB" id="FungiDB:HZS61_006697"/>
<dbReference type="VEuPathDB" id="FungiDB:FOIG_12395"/>
<gene>
    <name evidence="2" type="ORF">BFJ69_g13655</name>
</gene>
<evidence type="ECO:0000313" key="3">
    <source>
        <dbReference type="Proteomes" id="UP000285084"/>
    </source>
</evidence>
<evidence type="ECO:0000313" key="2">
    <source>
        <dbReference type="EMBL" id="RKK68411.1"/>
    </source>
</evidence>